<evidence type="ECO:0000259" key="3">
    <source>
        <dbReference type="Pfam" id="PF00496"/>
    </source>
</evidence>
<evidence type="ECO:0000313" key="5">
    <source>
        <dbReference type="Proteomes" id="UP000464314"/>
    </source>
</evidence>
<dbReference type="KEGG" id="anr:Ana3638_06410"/>
<dbReference type="RefSeq" id="WP_161837282.1">
    <property type="nucleotide sequence ID" value="NZ_CP048000.1"/>
</dbReference>
<evidence type="ECO:0000256" key="1">
    <source>
        <dbReference type="SAM" id="MobiDB-lite"/>
    </source>
</evidence>
<dbReference type="SUPFAM" id="SSF53850">
    <property type="entry name" value="Periplasmic binding protein-like II"/>
    <property type="match status" value="1"/>
</dbReference>
<dbReference type="AlphaFoldDB" id="A0A6P1TKK5"/>
<feature type="signal peptide" evidence="2">
    <location>
        <begin position="1"/>
        <end position="24"/>
    </location>
</feature>
<dbReference type="GO" id="GO:0015833">
    <property type="term" value="P:peptide transport"/>
    <property type="evidence" value="ECO:0007669"/>
    <property type="project" value="TreeGrafter"/>
</dbReference>
<sequence length="698" mass="78114">MKKTVSLILTVVLILGMLSGCSKSSSDGKDSKTSSAGVTTESTEAEESETSVDAKEKEAPMLAEQVAAGTLPKLEDRMPAAEDVMVEPDIKSLGQYGGSITSTTNDQGHWGWGPWTEESMFRFKQDGSGQVEANVCKDFSPNEDATVWTIELRKGMKWSDGEPFTADDVIFYYDHISTPALNPDRTAIAVDAKGYYPAYTSKPYNCYQVNKDGKSYWAKFDKVDDYKFTVTFAAPKPDFPVAVAVDNKWMFLPKHFYAKYVARKDGVSDDPSFPLITEEQAIANANKDFGKEWTDYSTMGKDIGYYNWDYAIVPQLRSFIAVKDNWNTVGQTYELVRNPYFWKTDSEGRQLPYLDSIKFEIINDADQIVLKQTAGELDVSTVLPNDFSVVTTATQITHTPIQWVTPDWCAAPSLSLCQSVKDLDKRALFQDIRFRQALSIAADRNLMNSTLMNGQSKPAQASVPQGVNGFDGEWQTQWTELDVDKANSLLDEITEPWNKAEGTYRKMKGTNKDLEIIISIQDPSIEGDYVALLQSAYKAIGIKISDKVDANIAQSILVNDIEAKFETLSVTSPAVRPDAVVPMRNFNCWYGAYGKWYEDGKSTANGGLEPTGDMLELIHAYDAIKAATGPDREQVVEDNVKKIYELHKKNQWVIGFLAPLPINWIVNNNVKNFPSGIVYADEYRFASMIRPEQLYLQK</sequence>
<dbReference type="Pfam" id="PF00496">
    <property type="entry name" value="SBP_bac_5"/>
    <property type="match status" value="1"/>
</dbReference>
<dbReference type="InterPro" id="IPR039424">
    <property type="entry name" value="SBP_5"/>
</dbReference>
<feature type="chain" id="PRO_5026915084" description="Solute-binding protein family 5 domain-containing protein" evidence="2">
    <location>
        <begin position="25"/>
        <end position="698"/>
    </location>
</feature>
<dbReference type="GO" id="GO:0043190">
    <property type="term" value="C:ATP-binding cassette (ABC) transporter complex"/>
    <property type="evidence" value="ECO:0007669"/>
    <property type="project" value="InterPro"/>
</dbReference>
<dbReference type="Proteomes" id="UP000464314">
    <property type="component" value="Chromosome"/>
</dbReference>
<dbReference type="PANTHER" id="PTHR30290:SF62">
    <property type="entry name" value="OLIGOPEPTIDE ABC TRANSPORTER, PERIPLASMIC OLIGOPEPTIDE-BINDING PROTEIN"/>
    <property type="match status" value="1"/>
</dbReference>
<keyword evidence="2" id="KW-0732">Signal</keyword>
<feature type="compositionally biased region" description="Low complexity" evidence="1">
    <location>
        <begin position="33"/>
        <end position="42"/>
    </location>
</feature>
<dbReference type="PROSITE" id="PS51257">
    <property type="entry name" value="PROKAR_LIPOPROTEIN"/>
    <property type="match status" value="1"/>
</dbReference>
<organism evidence="4 5">
    <name type="scientific">Anaerocolumna sedimenticola</name>
    <dbReference type="NCBI Taxonomy" id="2696063"/>
    <lineage>
        <taxon>Bacteria</taxon>
        <taxon>Bacillati</taxon>
        <taxon>Bacillota</taxon>
        <taxon>Clostridia</taxon>
        <taxon>Lachnospirales</taxon>
        <taxon>Lachnospiraceae</taxon>
        <taxon>Anaerocolumna</taxon>
    </lineage>
</organism>
<dbReference type="GO" id="GO:0042597">
    <property type="term" value="C:periplasmic space"/>
    <property type="evidence" value="ECO:0007669"/>
    <property type="project" value="UniProtKB-ARBA"/>
</dbReference>
<name>A0A6P1TKK5_9FIRM</name>
<accession>A0A6P1TKK5</accession>
<dbReference type="Gene3D" id="3.40.190.10">
    <property type="entry name" value="Periplasmic binding protein-like II"/>
    <property type="match status" value="1"/>
</dbReference>
<protein>
    <recommendedName>
        <fullName evidence="3">Solute-binding protein family 5 domain-containing protein</fullName>
    </recommendedName>
</protein>
<evidence type="ECO:0000313" key="4">
    <source>
        <dbReference type="EMBL" id="QHQ60446.1"/>
    </source>
</evidence>
<feature type="region of interest" description="Disordered" evidence="1">
    <location>
        <begin position="22"/>
        <end position="59"/>
    </location>
</feature>
<keyword evidence="5" id="KW-1185">Reference proteome</keyword>
<dbReference type="Gene3D" id="3.10.105.10">
    <property type="entry name" value="Dipeptide-binding Protein, Domain 3"/>
    <property type="match status" value="1"/>
</dbReference>
<gene>
    <name evidence="4" type="ORF">Ana3638_06410</name>
</gene>
<dbReference type="PANTHER" id="PTHR30290">
    <property type="entry name" value="PERIPLASMIC BINDING COMPONENT OF ABC TRANSPORTER"/>
    <property type="match status" value="1"/>
</dbReference>
<dbReference type="GO" id="GO:1904680">
    <property type="term" value="F:peptide transmembrane transporter activity"/>
    <property type="evidence" value="ECO:0007669"/>
    <property type="project" value="TreeGrafter"/>
</dbReference>
<proteinExistence type="predicted"/>
<reference evidence="4 5" key="1">
    <citation type="submission" date="2020-01" db="EMBL/GenBank/DDBJ databases">
        <title>Genome analysis of Anaerocolumna sp. CBA3638.</title>
        <authorList>
            <person name="Kim J."/>
            <person name="Roh S.W."/>
        </authorList>
    </citation>
    <scope>NUCLEOTIDE SEQUENCE [LARGE SCALE GENOMIC DNA]</scope>
    <source>
        <strain evidence="4 5">CBA3638</strain>
    </source>
</reference>
<dbReference type="EMBL" id="CP048000">
    <property type="protein sequence ID" value="QHQ60446.1"/>
    <property type="molecule type" value="Genomic_DNA"/>
</dbReference>
<feature type="domain" description="Solute-binding protein family 5" evidence="3">
    <location>
        <begin position="131"/>
        <end position="545"/>
    </location>
</feature>
<dbReference type="InterPro" id="IPR000914">
    <property type="entry name" value="SBP_5_dom"/>
</dbReference>
<evidence type="ECO:0000256" key="2">
    <source>
        <dbReference type="SAM" id="SignalP"/>
    </source>
</evidence>